<sequence>PSRSEVDVSGPGSEHSDDALSLRSRSVPGFNGTVSSISAPPTAESHTHTHTHTHTSG</sequence>
<feature type="compositionally biased region" description="Basic residues" evidence="1">
    <location>
        <begin position="48"/>
        <end position="57"/>
    </location>
</feature>
<reference evidence="2" key="1">
    <citation type="journal article" date="2004" name="Nature">
        <title>Genome duplication in the teleost fish Tetraodon nigroviridis reveals the early vertebrate proto-karyotype.</title>
        <authorList>
            <person name="Jaillon O."/>
            <person name="Aury J.-M."/>
            <person name="Brunet F."/>
            <person name="Petit J.-L."/>
            <person name="Stange-Thomann N."/>
            <person name="Mauceli E."/>
            <person name="Bouneau L."/>
            <person name="Fischer C."/>
            <person name="Ozouf-Costaz C."/>
            <person name="Bernot A."/>
            <person name="Nicaud S."/>
            <person name="Jaffe D."/>
            <person name="Fisher S."/>
            <person name="Lutfalla G."/>
            <person name="Dossat C."/>
            <person name="Segurens B."/>
            <person name="Dasilva C."/>
            <person name="Salanoubat M."/>
            <person name="Levy M."/>
            <person name="Boudet N."/>
            <person name="Castellano S."/>
            <person name="Anthouard V."/>
            <person name="Jubin C."/>
            <person name="Castelli V."/>
            <person name="Katinka M."/>
            <person name="Vacherie B."/>
            <person name="Biemont C."/>
            <person name="Skalli Z."/>
            <person name="Cattolico L."/>
            <person name="Poulain J."/>
            <person name="De Berardinis V."/>
            <person name="Cruaud C."/>
            <person name="Duprat S."/>
            <person name="Brottier P."/>
            <person name="Coutanceau J.-P."/>
            <person name="Gouzy J."/>
            <person name="Parra G."/>
            <person name="Lardier G."/>
            <person name="Chapple C."/>
            <person name="McKernan K.J."/>
            <person name="McEwan P."/>
            <person name="Bosak S."/>
            <person name="Kellis M."/>
            <person name="Volff J.-N."/>
            <person name="Guigo R."/>
            <person name="Zody M.C."/>
            <person name="Mesirov J."/>
            <person name="Lindblad-Toh K."/>
            <person name="Birren B."/>
            <person name="Nusbaum C."/>
            <person name="Kahn D."/>
            <person name="Robinson-Rechavi M."/>
            <person name="Laudet V."/>
            <person name="Schachter V."/>
            <person name="Quetier F."/>
            <person name="Saurin W."/>
            <person name="Scarpelli C."/>
            <person name="Wincker P."/>
            <person name="Lander E.S."/>
            <person name="Weissenbach J."/>
            <person name="Roest Crollius H."/>
        </authorList>
    </citation>
    <scope>NUCLEOTIDE SEQUENCE [LARGE SCALE GENOMIC DNA]</scope>
</reference>
<evidence type="ECO:0000313" key="2">
    <source>
        <dbReference type="EMBL" id="CAG14333.1"/>
    </source>
</evidence>
<feature type="non-terminal residue" evidence="2">
    <location>
        <position position="1"/>
    </location>
</feature>
<protein>
    <submittedName>
        <fullName evidence="2">(spotted green pufferfish) hypothetical protein</fullName>
    </submittedName>
</protein>
<gene>
    <name evidence="2" type="ORF">GSTENG00038051001</name>
</gene>
<proteinExistence type="predicted"/>
<dbReference type="AlphaFoldDB" id="Q4RBA0"/>
<comment type="caution">
    <text evidence="2">The sequence shown here is derived from an EMBL/GenBank/DDBJ whole genome shotgun (WGS) entry which is preliminary data.</text>
</comment>
<dbReference type="KEGG" id="tng:GSTEN00038051G001"/>
<feature type="region of interest" description="Disordered" evidence="1">
    <location>
        <begin position="1"/>
        <end position="57"/>
    </location>
</feature>
<dbReference type="EMBL" id="CAAE01021889">
    <property type="protein sequence ID" value="CAG14333.1"/>
    <property type="molecule type" value="Genomic_DNA"/>
</dbReference>
<accession>Q4RBA0</accession>
<evidence type="ECO:0000256" key="1">
    <source>
        <dbReference type="SAM" id="MobiDB-lite"/>
    </source>
</evidence>
<name>Q4RBA0_TETNG</name>
<organism evidence="2">
    <name type="scientific">Tetraodon nigroviridis</name>
    <name type="common">Spotted green pufferfish</name>
    <name type="synonym">Chelonodon nigroviridis</name>
    <dbReference type="NCBI Taxonomy" id="99883"/>
    <lineage>
        <taxon>Eukaryota</taxon>
        <taxon>Metazoa</taxon>
        <taxon>Chordata</taxon>
        <taxon>Craniata</taxon>
        <taxon>Vertebrata</taxon>
        <taxon>Euteleostomi</taxon>
        <taxon>Actinopterygii</taxon>
        <taxon>Neopterygii</taxon>
        <taxon>Teleostei</taxon>
        <taxon>Neoteleostei</taxon>
        <taxon>Acanthomorphata</taxon>
        <taxon>Eupercaria</taxon>
        <taxon>Tetraodontiformes</taxon>
        <taxon>Tetradontoidea</taxon>
        <taxon>Tetraodontidae</taxon>
        <taxon>Tetraodon</taxon>
    </lineage>
</organism>
<reference evidence="2" key="2">
    <citation type="submission" date="2004-02" db="EMBL/GenBank/DDBJ databases">
        <authorList>
            <consortium name="Genoscope"/>
            <consortium name="Whitehead Institute Centre for Genome Research"/>
        </authorList>
    </citation>
    <scope>NUCLEOTIDE SEQUENCE</scope>
</reference>